<keyword evidence="3" id="KW-0274">FAD</keyword>
<gene>
    <name evidence="6" type="ORF">ACGLYG10_1833</name>
</gene>
<dbReference type="PANTHER" id="PTHR46305:SF3">
    <property type="entry name" value="NADPH:QUINONE OXIDOREDUCTASE MDAB"/>
    <property type="match status" value="1"/>
</dbReference>
<dbReference type="EMBL" id="FQTT01000011">
    <property type="protein sequence ID" value="SHE25612.1"/>
    <property type="molecule type" value="Genomic_DNA"/>
</dbReference>
<proteinExistence type="inferred from homology"/>
<dbReference type="SUPFAM" id="SSF52218">
    <property type="entry name" value="Flavoproteins"/>
    <property type="match status" value="1"/>
</dbReference>
<evidence type="ECO:0000256" key="1">
    <source>
        <dbReference type="ARBA" id="ARBA00001974"/>
    </source>
</evidence>
<dbReference type="OrthoDB" id="9798454at2"/>
<dbReference type="PANTHER" id="PTHR46305">
    <property type="match status" value="1"/>
</dbReference>
<evidence type="ECO:0000259" key="5">
    <source>
        <dbReference type="Pfam" id="PF02525"/>
    </source>
</evidence>
<dbReference type="Gene3D" id="3.40.50.360">
    <property type="match status" value="1"/>
</dbReference>
<feature type="domain" description="Flavodoxin-like fold" evidence="5">
    <location>
        <begin position="1"/>
        <end position="195"/>
    </location>
</feature>
<accession>A0A1M4S079</accession>
<reference evidence="7" key="1">
    <citation type="submission" date="2016-09" db="EMBL/GenBank/DDBJ databases">
        <authorList>
            <person name="Strepis N."/>
        </authorList>
    </citation>
    <scope>NUCLEOTIDE SEQUENCE [LARGE SCALE GENOMIC DNA]</scope>
</reference>
<name>A0A1M4S079_9ACTO</name>
<dbReference type="InterPro" id="IPR052397">
    <property type="entry name" value="NADPH-QR_MdaB"/>
</dbReference>
<evidence type="ECO:0000256" key="4">
    <source>
        <dbReference type="ARBA" id="ARBA00037981"/>
    </source>
</evidence>
<organism evidence="6 7">
    <name type="scientific">Actinomyces glycerinitolerans</name>
    <dbReference type="NCBI Taxonomy" id="1892869"/>
    <lineage>
        <taxon>Bacteria</taxon>
        <taxon>Bacillati</taxon>
        <taxon>Actinomycetota</taxon>
        <taxon>Actinomycetes</taxon>
        <taxon>Actinomycetales</taxon>
        <taxon>Actinomycetaceae</taxon>
        <taxon>Actinomyces</taxon>
    </lineage>
</organism>
<keyword evidence="2" id="KW-0285">Flavoprotein</keyword>
<protein>
    <recommendedName>
        <fullName evidence="5">Flavodoxin-like fold domain-containing protein</fullName>
    </recommendedName>
</protein>
<evidence type="ECO:0000313" key="6">
    <source>
        <dbReference type="EMBL" id="SHE25612.1"/>
    </source>
</evidence>
<dbReference type="RefSeq" id="WP_073330811.1">
    <property type="nucleotide sequence ID" value="NZ_FQTT01000011.1"/>
</dbReference>
<dbReference type="AlphaFoldDB" id="A0A1M4S079"/>
<sequence>MKALLINAHLPYPNWSEGALNASAHAVAKEFFEARGDEVTETKIADGYDPAAEAQKMLDADVVVVQTPINWFSAPWIWKKYTDEVFNVGLHDQTFLTGDGRTRKDPTKPYGSGGLMAPRKVLICTTWNAPREAFDEPSNPTLQGRSLADMLSDITCTFRFCGFEVLPEFGIFDIFKNPDVEADLAAYRNHLEKHLG</sequence>
<dbReference type="InterPro" id="IPR029039">
    <property type="entry name" value="Flavoprotein-like_sf"/>
</dbReference>
<dbReference type="STRING" id="1892869.ACGLYG10_1833"/>
<keyword evidence="7" id="KW-1185">Reference proteome</keyword>
<evidence type="ECO:0000256" key="2">
    <source>
        <dbReference type="ARBA" id="ARBA00022630"/>
    </source>
</evidence>
<dbReference type="Proteomes" id="UP000184291">
    <property type="component" value="Unassembled WGS sequence"/>
</dbReference>
<comment type="similarity">
    <text evidence="4">Belongs to the oxidoreductase MdaB family.</text>
</comment>
<dbReference type="InterPro" id="IPR003680">
    <property type="entry name" value="Flavodoxin_fold"/>
</dbReference>
<evidence type="ECO:0000313" key="7">
    <source>
        <dbReference type="Proteomes" id="UP000184291"/>
    </source>
</evidence>
<comment type="cofactor">
    <cofactor evidence="1">
        <name>FAD</name>
        <dbReference type="ChEBI" id="CHEBI:57692"/>
    </cofactor>
</comment>
<evidence type="ECO:0000256" key="3">
    <source>
        <dbReference type="ARBA" id="ARBA00022827"/>
    </source>
</evidence>
<dbReference type="Pfam" id="PF02525">
    <property type="entry name" value="Flavodoxin_2"/>
    <property type="match status" value="1"/>
</dbReference>